<dbReference type="PROSITE" id="PS51163">
    <property type="entry name" value="YRDC"/>
    <property type="match status" value="1"/>
</dbReference>
<evidence type="ECO:0000256" key="14">
    <source>
        <dbReference type="PIRSR" id="PIRSR004930-1"/>
    </source>
</evidence>
<dbReference type="GO" id="GO:0006450">
    <property type="term" value="P:regulation of translational fidelity"/>
    <property type="evidence" value="ECO:0007669"/>
    <property type="project" value="TreeGrafter"/>
</dbReference>
<dbReference type="InterPro" id="IPR017945">
    <property type="entry name" value="DHBP_synth_RibB-like_a/b_dom"/>
</dbReference>
<dbReference type="InterPro" id="IPR006070">
    <property type="entry name" value="Sua5-like_dom"/>
</dbReference>
<dbReference type="KEGG" id="falb:HYN59_15945"/>
<dbReference type="InterPro" id="IPR005145">
    <property type="entry name" value="Sua5_C"/>
</dbReference>
<dbReference type="EMBL" id="CP029186">
    <property type="protein sequence ID" value="AWH86508.1"/>
    <property type="molecule type" value="Genomic_DNA"/>
</dbReference>
<dbReference type="NCBIfam" id="TIGR00057">
    <property type="entry name" value="L-threonylcarbamoyladenylate synthase"/>
    <property type="match status" value="1"/>
</dbReference>
<comment type="similarity">
    <text evidence="2 13">Belongs to the SUA5 family.</text>
</comment>
<dbReference type="PANTHER" id="PTHR17490:SF16">
    <property type="entry name" value="THREONYLCARBAMOYL-AMP SYNTHASE"/>
    <property type="match status" value="1"/>
</dbReference>
<evidence type="ECO:0000256" key="2">
    <source>
        <dbReference type="ARBA" id="ARBA00007663"/>
    </source>
</evidence>
<feature type="binding site" evidence="14">
    <location>
        <position position="136"/>
    </location>
    <ligand>
        <name>ATP</name>
        <dbReference type="ChEBI" id="CHEBI:30616"/>
    </ligand>
</feature>
<dbReference type="GO" id="GO:0008033">
    <property type="term" value="P:tRNA processing"/>
    <property type="evidence" value="ECO:0007669"/>
    <property type="project" value="UniProtKB-KW"/>
</dbReference>
<comment type="subcellular location">
    <subcellularLocation>
        <location evidence="1 13">Cytoplasm</location>
    </subcellularLocation>
</comment>
<evidence type="ECO:0000256" key="6">
    <source>
        <dbReference type="ARBA" id="ARBA00022679"/>
    </source>
</evidence>
<comment type="catalytic activity">
    <reaction evidence="12 13">
        <text>L-threonine + hydrogencarbonate + ATP = L-threonylcarbamoyladenylate + diphosphate + H2O</text>
        <dbReference type="Rhea" id="RHEA:36407"/>
        <dbReference type="ChEBI" id="CHEBI:15377"/>
        <dbReference type="ChEBI" id="CHEBI:17544"/>
        <dbReference type="ChEBI" id="CHEBI:30616"/>
        <dbReference type="ChEBI" id="CHEBI:33019"/>
        <dbReference type="ChEBI" id="CHEBI:57926"/>
        <dbReference type="ChEBI" id="CHEBI:73682"/>
        <dbReference type="EC" id="2.7.7.87"/>
    </reaction>
</comment>
<organism evidence="16 17">
    <name type="scientific">Flavobacterium album</name>
    <dbReference type="NCBI Taxonomy" id="2175091"/>
    <lineage>
        <taxon>Bacteria</taxon>
        <taxon>Pseudomonadati</taxon>
        <taxon>Bacteroidota</taxon>
        <taxon>Flavobacteriia</taxon>
        <taxon>Flavobacteriales</taxon>
        <taxon>Flavobacteriaceae</taxon>
        <taxon>Flavobacterium</taxon>
    </lineage>
</organism>
<evidence type="ECO:0000256" key="3">
    <source>
        <dbReference type="ARBA" id="ARBA00012584"/>
    </source>
</evidence>
<keyword evidence="8 13" id="KW-0548">Nucleotidyltransferase</keyword>
<evidence type="ECO:0000256" key="9">
    <source>
        <dbReference type="ARBA" id="ARBA00022741"/>
    </source>
</evidence>
<proteinExistence type="inferred from homology"/>
<dbReference type="GO" id="GO:0005737">
    <property type="term" value="C:cytoplasm"/>
    <property type="evidence" value="ECO:0007669"/>
    <property type="project" value="UniProtKB-SubCell"/>
</dbReference>
<dbReference type="GO" id="GO:0000049">
    <property type="term" value="F:tRNA binding"/>
    <property type="evidence" value="ECO:0007669"/>
    <property type="project" value="TreeGrafter"/>
</dbReference>
<dbReference type="PANTHER" id="PTHR17490">
    <property type="entry name" value="SUA5"/>
    <property type="match status" value="1"/>
</dbReference>
<evidence type="ECO:0000256" key="10">
    <source>
        <dbReference type="ARBA" id="ARBA00022840"/>
    </source>
</evidence>
<sequence length="318" mass="33126">MTTIITKDIDTAAAALASGEIIGLPTETVYGLAGSAFRPAAVEGIYNLKERPRSNPLILHIAGLKDLDAVATGIPQSAYDLAAAFWPGPLTLVLPKQPTVSGVVTSGLETVAVRVPAHPMAQQLLAVAGCPVAAPSANPFGRISPTNARHVYGYFKGKIPLIVDGGSCAIGIESTIVGFENGFPVIYRHGAITHEQVAAIVGNAALETYETGVIKAPGMHSRHYSPRTPLVTSRDVKEIIAAHKGKQIGAVIFKAGGKLPVARQITLSPEGSLTQAAAGLYEALHAMDLMGLDLIVAEEFPACGIGAALNDKLYRASR</sequence>
<dbReference type="PIRSF" id="PIRSF004930">
    <property type="entry name" value="Tln_factor_SUA5"/>
    <property type="match status" value="1"/>
</dbReference>
<evidence type="ECO:0000256" key="8">
    <source>
        <dbReference type="ARBA" id="ARBA00022695"/>
    </source>
</evidence>
<dbReference type="GO" id="GO:0005524">
    <property type="term" value="F:ATP binding"/>
    <property type="evidence" value="ECO:0007669"/>
    <property type="project" value="UniProtKB-UniRule"/>
</dbReference>
<keyword evidence="17" id="KW-1185">Reference proteome</keyword>
<dbReference type="FunFam" id="3.90.870.10:FF:000009">
    <property type="entry name" value="Threonylcarbamoyl-AMP synthase, putative"/>
    <property type="match status" value="1"/>
</dbReference>
<keyword evidence="7 13" id="KW-0819">tRNA processing</keyword>
<evidence type="ECO:0000256" key="4">
    <source>
        <dbReference type="ARBA" id="ARBA00015492"/>
    </source>
</evidence>
<dbReference type="GO" id="GO:0061710">
    <property type="term" value="F:L-threonylcarbamoyladenylate synthase"/>
    <property type="evidence" value="ECO:0007669"/>
    <property type="project" value="UniProtKB-EC"/>
</dbReference>
<dbReference type="Pfam" id="PF03481">
    <property type="entry name" value="Sua5_C"/>
    <property type="match status" value="1"/>
</dbReference>
<dbReference type="InterPro" id="IPR038385">
    <property type="entry name" value="Sua5/YwlC_C"/>
</dbReference>
<evidence type="ECO:0000313" key="17">
    <source>
        <dbReference type="Proteomes" id="UP000244929"/>
    </source>
</evidence>
<keyword evidence="5 13" id="KW-0963">Cytoplasm</keyword>
<feature type="binding site" evidence="14">
    <location>
        <position position="114"/>
    </location>
    <ligand>
        <name>L-threonine</name>
        <dbReference type="ChEBI" id="CHEBI:57926"/>
    </ligand>
</feature>
<evidence type="ECO:0000256" key="1">
    <source>
        <dbReference type="ARBA" id="ARBA00004496"/>
    </source>
</evidence>
<comment type="function">
    <text evidence="13">Required for the formation of a threonylcarbamoyl group on adenosine at position 37 (t(6)A37) in tRNAs that read codons beginning with adenine.</text>
</comment>
<dbReference type="Pfam" id="PF01300">
    <property type="entry name" value="Sua5_yciO_yrdC"/>
    <property type="match status" value="1"/>
</dbReference>
<feature type="binding site" evidence="14">
    <location>
        <position position="188"/>
    </location>
    <ligand>
        <name>ATP</name>
        <dbReference type="ChEBI" id="CHEBI:30616"/>
    </ligand>
</feature>
<keyword evidence="10 13" id="KW-0067">ATP-binding</keyword>
<feature type="binding site" evidence="14">
    <location>
        <position position="134"/>
    </location>
    <ligand>
        <name>L-threonine</name>
        <dbReference type="ChEBI" id="CHEBI:57926"/>
    </ligand>
</feature>
<dbReference type="Gene3D" id="3.90.870.10">
    <property type="entry name" value="DHBP synthase"/>
    <property type="match status" value="1"/>
</dbReference>
<dbReference type="SUPFAM" id="SSF55821">
    <property type="entry name" value="YrdC/RibB"/>
    <property type="match status" value="1"/>
</dbReference>
<gene>
    <name evidence="16" type="ORF">HYN59_15945</name>
</gene>
<evidence type="ECO:0000256" key="7">
    <source>
        <dbReference type="ARBA" id="ARBA00022694"/>
    </source>
</evidence>
<evidence type="ECO:0000256" key="12">
    <source>
        <dbReference type="ARBA" id="ARBA00048366"/>
    </source>
</evidence>
<protein>
    <recommendedName>
        <fullName evidence="4 13">Threonylcarbamoyl-AMP synthase</fullName>
        <shortName evidence="13">TC-AMP synthase</shortName>
        <ecNumber evidence="3 13">2.7.7.87</ecNumber>
    </recommendedName>
    <alternativeName>
        <fullName evidence="11 13">L-threonylcarbamoyladenylate synthase</fullName>
    </alternativeName>
</protein>
<feature type="binding site" evidence="14">
    <location>
        <position position="28"/>
    </location>
    <ligand>
        <name>L-threonine</name>
        <dbReference type="ChEBI" id="CHEBI:57926"/>
    </ligand>
</feature>
<dbReference type="RefSeq" id="WP_108779231.1">
    <property type="nucleotide sequence ID" value="NZ_CP029186.1"/>
</dbReference>
<feature type="binding site" evidence="14">
    <location>
        <position position="174"/>
    </location>
    <ligand>
        <name>L-threonine</name>
        <dbReference type="ChEBI" id="CHEBI:57926"/>
    </ligand>
</feature>
<dbReference type="GO" id="GO:0003725">
    <property type="term" value="F:double-stranded RNA binding"/>
    <property type="evidence" value="ECO:0007669"/>
    <property type="project" value="UniProtKB-UniRule"/>
</dbReference>
<evidence type="ECO:0000259" key="15">
    <source>
        <dbReference type="PROSITE" id="PS51163"/>
    </source>
</evidence>
<accession>A0A2S1R1F6</accession>
<evidence type="ECO:0000256" key="5">
    <source>
        <dbReference type="ARBA" id="ARBA00022490"/>
    </source>
</evidence>
<name>A0A2S1R1F6_9FLAO</name>
<feature type="binding site" evidence="14">
    <location>
        <position position="51"/>
    </location>
    <ligand>
        <name>ATP</name>
        <dbReference type="ChEBI" id="CHEBI:30616"/>
    </ligand>
</feature>
<dbReference type="InterPro" id="IPR050156">
    <property type="entry name" value="TC-AMP_synthase_SUA5"/>
</dbReference>
<dbReference type="Gene3D" id="3.40.50.11030">
    <property type="entry name" value="Threonylcarbamoyl-AMP synthase, C-terminal domain"/>
    <property type="match status" value="1"/>
</dbReference>
<evidence type="ECO:0000256" key="13">
    <source>
        <dbReference type="PIRNR" id="PIRNR004930"/>
    </source>
</evidence>
<feature type="binding site" evidence="14">
    <location>
        <position position="144"/>
    </location>
    <ligand>
        <name>ATP</name>
        <dbReference type="ChEBI" id="CHEBI:30616"/>
    </ligand>
</feature>
<evidence type="ECO:0000313" key="16">
    <source>
        <dbReference type="EMBL" id="AWH86508.1"/>
    </source>
</evidence>
<keyword evidence="9 13" id="KW-0547">Nucleotide-binding</keyword>
<dbReference type="OrthoDB" id="9814580at2"/>
<feature type="binding site" evidence="14">
    <location>
        <position position="110"/>
    </location>
    <ligand>
        <name>ATP</name>
        <dbReference type="ChEBI" id="CHEBI:30616"/>
    </ligand>
</feature>
<dbReference type="AlphaFoldDB" id="A0A2S1R1F6"/>
<dbReference type="EC" id="2.7.7.87" evidence="3 13"/>
<keyword evidence="6 13" id="KW-0808">Transferase</keyword>
<dbReference type="Proteomes" id="UP000244929">
    <property type="component" value="Chromosome"/>
</dbReference>
<feature type="binding site" evidence="14">
    <location>
        <position position="224"/>
    </location>
    <ligand>
        <name>ATP</name>
        <dbReference type="ChEBI" id="CHEBI:30616"/>
    </ligand>
</feature>
<dbReference type="InterPro" id="IPR010923">
    <property type="entry name" value="T(6)A37_SUA5"/>
</dbReference>
<reference evidence="16 17" key="1">
    <citation type="submission" date="2018-04" db="EMBL/GenBank/DDBJ databases">
        <title>Genome sequencing of Flavobacterium sp. HYN0059.</title>
        <authorList>
            <person name="Yi H."/>
            <person name="Baek C."/>
        </authorList>
    </citation>
    <scope>NUCLEOTIDE SEQUENCE [LARGE SCALE GENOMIC DNA]</scope>
    <source>
        <strain evidence="16 17">HYN0059</strain>
    </source>
</reference>
<feature type="domain" description="YrdC-like" evidence="15">
    <location>
        <begin position="6"/>
        <end position="192"/>
    </location>
</feature>
<feature type="binding site" evidence="14">
    <location>
        <position position="55"/>
    </location>
    <ligand>
        <name>ATP</name>
        <dbReference type="ChEBI" id="CHEBI:30616"/>
    </ligand>
</feature>
<feature type="binding site" evidence="14">
    <location>
        <position position="60"/>
    </location>
    <ligand>
        <name>L-threonine</name>
        <dbReference type="ChEBI" id="CHEBI:57926"/>
    </ligand>
</feature>
<evidence type="ECO:0000256" key="11">
    <source>
        <dbReference type="ARBA" id="ARBA00029774"/>
    </source>
</evidence>